<dbReference type="Proteomes" id="UP000676336">
    <property type="component" value="Unassembled WGS sequence"/>
</dbReference>
<protein>
    <submittedName>
        <fullName evidence="1">Uncharacterized protein</fullName>
    </submittedName>
</protein>
<accession>A0A8S3JAG4</accession>
<evidence type="ECO:0000313" key="2">
    <source>
        <dbReference type="Proteomes" id="UP000676336"/>
    </source>
</evidence>
<proteinExistence type="predicted"/>
<sequence>GISASSTATLTPIEYIIYPIGLRKGQVRKLEDDYQRFTRIYKGIIIRLEKLDSLLSDAERVLDLTRISTVQEELRSVRTQLDEILNLGQELVSKSETYSKLVGPDIENITRNFEELQRRIRVIQVGICCAAN</sequence>
<dbReference type="SUPFAM" id="SSF46966">
    <property type="entry name" value="Spectrin repeat"/>
    <property type="match status" value="1"/>
</dbReference>
<feature type="non-terminal residue" evidence="1">
    <location>
        <position position="1"/>
    </location>
</feature>
<comment type="caution">
    <text evidence="1">The sequence shown here is derived from an EMBL/GenBank/DDBJ whole genome shotgun (WGS) entry which is preliminary data.</text>
</comment>
<reference evidence="1" key="1">
    <citation type="submission" date="2021-02" db="EMBL/GenBank/DDBJ databases">
        <authorList>
            <person name="Nowell W R."/>
        </authorList>
    </citation>
    <scope>NUCLEOTIDE SEQUENCE</scope>
</reference>
<dbReference type="EMBL" id="CAJOBI010343590">
    <property type="protein sequence ID" value="CAF5215997.1"/>
    <property type="molecule type" value="Genomic_DNA"/>
</dbReference>
<dbReference type="AlphaFoldDB" id="A0A8S3JAG4"/>
<evidence type="ECO:0000313" key="1">
    <source>
        <dbReference type="EMBL" id="CAF5215997.1"/>
    </source>
</evidence>
<gene>
    <name evidence="1" type="ORF">SMN809_LOCUS79824</name>
</gene>
<organism evidence="1 2">
    <name type="scientific">Rotaria magnacalcarata</name>
    <dbReference type="NCBI Taxonomy" id="392030"/>
    <lineage>
        <taxon>Eukaryota</taxon>
        <taxon>Metazoa</taxon>
        <taxon>Spiralia</taxon>
        <taxon>Gnathifera</taxon>
        <taxon>Rotifera</taxon>
        <taxon>Eurotatoria</taxon>
        <taxon>Bdelloidea</taxon>
        <taxon>Philodinida</taxon>
        <taxon>Philodinidae</taxon>
        <taxon>Rotaria</taxon>
    </lineage>
</organism>
<name>A0A8S3JAG4_9BILA</name>